<protein>
    <submittedName>
        <fullName evidence="2">Exonuclease</fullName>
    </submittedName>
</protein>
<keyword evidence="2" id="KW-0378">Hydrolase</keyword>
<sequence>MDNIVQGSDDWHALRLGKVTASRVADVIAKTKTGYSTSRANYAAQLVTERLTGLPTEGFTNAAMQWGTDMEPEARAAYEFYRAEEVEQVAFVPHPTIGDAGASPDGQVGPDGLVEIKCPNTATHIETLIGRAVPAKYVTQMQWQMACTARKWCDFVSFDPRMPESMRFFCQRVHRDDAMIAVLEREVVAFLNEVRAKVAELSRLYEQADADAAAELLMAG</sequence>
<dbReference type="Gene3D" id="3.90.320.10">
    <property type="match status" value="1"/>
</dbReference>
<evidence type="ECO:0000313" key="2">
    <source>
        <dbReference type="EMBL" id="PLU04887.1"/>
    </source>
</evidence>
<dbReference type="CDD" id="cd22343">
    <property type="entry name" value="PDDEXK_lambda_exonuclease-like"/>
    <property type="match status" value="1"/>
</dbReference>
<keyword evidence="2" id="KW-0540">Nuclease</keyword>
<organism evidence="2 3">
    <name type="scientific">Sinorhizobium medicae</name>
    <dbReference type="NCBI Taxonomy" id="110321"/>
    <lineage>
        <taxon>Bacteria</taxon>
        <taxon>Pseudomonadati</taxon>
        <taxon>Pseudomonadota</taxon>
        <taxon>Alphaproteobacteria</taxon>
        <taxon>Hyphomicrobiales</taxon>
        <taxon>Rhizobiaceae</taxon>
        <taxon>Sinorhizobium/Ensifer group</taxon>
        <taxon>Sinorhizobium</taxon>
    </lineage>
</organism>
<accession>A0ABX4TN72</accession>
<dbReference type="Proteomes" id="UP001190825">
    <property type="component" value="Unassembled WGS sequence"/>
</dbReference>
<dbReference type="SUPFAM" id="SSF52980">
    <property type="entry name" value="Restriction endonuclease-like"/>
    <property type="match status" value="1"/>
</dbReference>
<comment type="caution">
    <text evidence="2">The sequence shown here is derived from an EMBL/GenBank/DDBJ whole genome shotgun (WGS) entry which is preliminary data.</text>
</comment>
<dbReference type="PANTHER" id="PTHR46609">
    <property type="entry name" value="EXONUCLEASE, PHAGE-TYPE/RECB, C-TERMINAL DOMAIN-CONTAINING PROTEIN"/>
    <property type="match status" value="1"/>
</dbReference>
<name>A0ABX4TN72_9HYPH</name>
<keyword evidence="3" id="KW-1185">Reference proteome</keyword>
<dbReference type="InterPro" id="IPR011335">
    <property type="entry name" value="Restrct_endonuc-II-like"/>
</dbReference>
<feature type="domain" description="YqaJ viral recombinase" evidence="1">
    <location>
        <begin position="10"/>
        <end position="149"/>
    </location>
</feature>
<dbReference type="InterPro" id="IPR011604">
    <property type="entry name" value="PDDEXK-like_dom_sf"/>
</dbReference>
<reference evidence="2 3" key="1">
    <citation type="journal article" date="2018" name="FEMS Microbiol. Ecol.">
        <title>Co-invading symbiotic mutualists of Medicago polymorpha retain high ancestral diversity and contain diverse accessory genomes.</title>
        <authorList>
            <person name="Porter S.S."/>
            <person name="Faber-Hammond J.J."/>
            <person name="Friesen M.L."/>
        </authorList>
    </citation>
    <scope>NUCLEOTIDE SEQUENCE [LARGE SCALE GENOMIC DNA]</scope>
    <source>
        <strain evidence="2 3">Str16</strain>
    </source>
</reference>
<dbReference type="RefSeq" id="WP_101777831.1">
    <property type="nucleotide sequence ID" value="NZ_NBUC01000061.1"/>
</dbReference>
<gene>
    <name evidence="2" type="ORF">BMJ33_10430</name>
</gene>
<keyword evidence="2" id="KW-0269">Exonuclease</keyword>
<dbReference type="GO" id="GO:0004527">
    <property type="term" value="F:exonuclease activity"/>
    <property type="evidence" value="ECO:0007669"/>
    <property type="project" value="UniProtKB-KW"/>
</dbReference>
<dbReference type="PANTHER" id="PTHR46609:SF6">
    <property type="entry name" value="EXONUCLEASE, PHAGE-TYPE_RECB, C-TERMINAL DOMAIN-CONTAINING PROTEIN-RELATED"/>
    <property type="match status" value="1"/>
</dbReference>
<dbReference type="InterPro" id="IPR017482">
    <property type="entry name" value="Lambda-type_endonuclease"/>
</dbReference>
<proteinExistence type="predicted"/>
<dbReference type="EMBL" id="NBUC01000061">
    <property type="protein sequence ID" value="PLU04887.1"/>
    <property type="molecule type" value="Genomic_DNA"/>
</dbReference>
<dbReference type="InterPro" id="IPR051703">
    <property type="entry name" value="NF-kappa-B_Signaling_Reg"/>
</dbReference>
<evidence type="ECO:0000313" key="3">
    <source>
        <dbReference type="Proteomes" id="UP001190825"/>
    </source>
</evidence>
<dbReference type="InterPro" id="IPR019080">
    <property type="entry name" value="YqaJ_viral_recombinase"/>
</dbReference>
<dbReference type="NCBIfam" id="TIGR03033">
    <property type="entry name" value="phage_rel_nuc"/>
    <property type="match status" value="1"/>
</dbReference>
<evidence type="ECO:0000259" key="1">
    <source>
        <dbReference type="Pfam" id="PF09588"/>
    </source>
</evidence>
<dbReference type="Pfam" id="PF09588">
    <property type="entry name" value="YqaJ"/>
    <property type="match status" value="1"/>
</dbReference>